<organism evidence="1 2">
    <name type="scientific">Dreissena polymorpha</name>
    <name type="common">Zebra mussel</name>
    <name type="synonym">Mytilus polymorpha</name>
    <dbReference type="NCBI Taxonomy" id="45954"/>
    <lineage>
        <taxon>Eukaryota</taxon>
        <taxon>Metazoa</taxon>
        <taxon>Spiralia</taxon>
        <taxon>Lophotrochozoa</taxon>
        <taxon>Mollusca</taxon>
        <taxon>Bivalvia</taxon>
        <taxon>Autobranchia</taxon>
        <taxon>Heteroconchia</taxon>
        <taxon>Euheterodonta</taxon>
        <taxon>Imparidentia</taxon>
        <taxon>Neoheterodontei</taxon>
        <taxon>Myida</taxon>
        <taxon>Dreissenoidea</taxon>
        <taxon>Dreissenidae</taxon>
        <taxon>Dreissena</taxon>
    </lineage>
</organism>
<dbReference type="EMBL" id="JAIWYP010000006">
    <property type="protein sequence ID" value="KAH3803965.1"/>
    <property type="molecule type" value="Genomic_DNA"/>
</dbReference>
<keyword evidence="2" id="KW-1185">Reference proteome</keyword>
<evidence type="ECO:0000313" key="1">
    <source>
        <dbReference type="EMBL" id="KAH3803965.1"/>
    </source>
</evidence>
<name>A0A9D4FS48_DREPO</name>
<protein>
    <submittedName>
        <fullName evidence="1">Uncharacterized protein</fullName>
    </submittedName>
</protein>
<reference evidence="1" key="1">
    <citation type="journal article" date="2019" name="bioRxiv">
        <title>The Genome of the Zebra Mussel, Dreissena polymorpha: A Resource for Invasive Species Research.</title>
        <authorList>
            <person name="McCartney M.A."/>
            <person name="Auch B."/>
            <person name="Kono T."/>
            <person name="Mallez S."/>
            <person name="Zhang Y."/>
            <person name="Obille A."/>
            <person name="Becker A."/>
            <person name="Abrahante J.E."/>
            <person name="Garbe J."/>
            <person name="Badalamenti J.P."/>
            <person name="Herman A."/>
            <person name="Mangelson H."/>
            <person name="Liachko I."/>
            <person name="Sullivan S."/>
            <person name="Sone E.D."/>
            <person name="Koren S."/>
            <person name="Silverstein K.A.T."/>
            <person name="Beckman K.B."/>
            <person name="Gohl D.M."/>
        </authorList>
    </citation>
    <scope>NUCLEOTIDE SEQUENCE</scope>
    <source>
        <strain evidence="1">Duluth1</strain>
        <tissue evidence="1">Whole animal</tissue>
    </source>
</reference>
<evidence type="ECO:0000313" key="2">
    <source>
        <dbReference type="Proteomes" id="UP000828390"/>
    </source>
</evidence>
<gene>
    <name evidence="1" type="ORF">DPMN_132237</name>
</gene>
<comment type="caution">
    <text evidence="1">The sequence shown here is derived from an EMBL/GenBank/DDBJ whole genome shotgun (WGS) entry which is preliminary data.</text>
</comment>
<sequence>MGRLPYQSDQEQRCPLQSNVRFRGLISGYGSSFPDSADAQAGVELLLPHMAGDPFPHYACKLG</sequence>
<proteinExistence type="predicted"/>
<reference evidence="1" key="2">
    <citation type="submission" date="2020-11" db="EMBL/GenBank/DDBJ databases">
        <authorList>
            <person name="McCartney M.A."/>
            <person name="Auch B."/>
            <person name="Kono T."/>
            <person name="Mallez S."/>
            <person name="Becker A."/>
            <person name="Gohl D.M."/>
            <person name="Silverstein K.A.T."/>
            <person name="Koren S."/>
            <person name="Bechman K.B."/>
            <person name="Herman A."/>
            <person name="Abrahante J.E."/>
            <person name="Garbe J."/>
        </authorList>
    </citation>
    <scope>NUCLEOTIDE SEQUENCE</scope>
    <source>
        <strain evidence="1">Duluth1</strain>
        <tissue evidence="1">Whole animal</tissue>
    </source>
</reference>
<dbReference type="AlphaFoldDB" id="A0A9D4FS48"/>
<dbReference type="Proteomes" id="UP000828390">
    <property type="component" value="Unassembled WGS sequence"/>
</dbReference>
<accession>A0A9D4FS48</accession>